<organism evidence="2 3">
    <name type="scientific">Salvia divinorum</name>
    <name type="common">Maria pastora</name>
    <name type="synonym">Diviner's sage</name>
    <dbReference type="NCBI Taxonomy" id="28513"/>
    <lineage>
        <taxon>Eukaryota</taxon>
        <taxon>Viridiplantae</taxon>
        <taxon>Streptophyta</taxon>
        <taxon>Embryophyta</taxon>
        <taxon>Tracheophyta</taxon>
        <taxon>Spermatophyta</taxon>
        <taxon>Magnoliopsida</taxon>
        <taxon>eudicotyledons</taxon>
        <taxon>Gunneridae</taxon>
        <taxon>Pentapetalae</taxon>
        <taxon>asterids</taxon>
        <taxon>lamiids</taxon>
        <taxon>Lamiales</taxon>
        <taxon>Lamiaceae</taxon>
        <taxon>Nepetoideae</taxon>
        <taxon>Mentheae</taxon>
        <taxon>Salviinae</taxon>
        <taxon>Salvia</taxon>
        <taxon>Salvia subgen. Calosphace</taxon>
    </lineage>
</organism>
<sequence length="108" mass="12055">MGTGQTPNSLTPACSRLSAVGLSDERPHARQPSSRRRPSRSPVAPSLATVAWAGAGVSSLLRRCPAKSPNPQLKWSEVFYSNFRYFSRFGAIWKSKMPRQYPFLLFKL</sequence>
<dbReference type="EMBL" id="JBEAFC010000008">
    <property type="protein sequence ID" value="KAL1545102.1"/>
    <property type="molecule type" value="Genomic_DNA"/>
</dbReference>
<evidence type="ECO:0000313" key="3">
    <source>
        <dbReference type="Proteomes" id="UP001567538"/>
    </source>
</evidence>
<dbReference type="Proteomes" id="UP001567538">
    <property type="component" value="Unassembled WGS sequence"/>
</dbReference>
<proteinExistence type="predicted"/>
<comment type="caution">
    <text evidence="2">The sequence shown here is derived from an EMBL/GenBank/DDBJ whole genome shotgun (WGS) entry which is preliminary data.</text>
</comment>
<evidence type="ECO:0000313" key="2">
    <source>
        <dbReference type="EMBL" id="KAL1545102.1"/>
    </source>
</evidence>
<feature type="region of interest" description="Disordered" evidence="1">
    <location>
        <begin position="19"/>
        <end position="45"/>
    </location>
</feature>
<accession>A0ABD1GM52</accession>
<evidence type="ECO:0000256" key="1">
    <source>
        <dbReference type="SAM" id="MobiDB-lite"/>
    </source>
</evidence>
<reference evidence="2 3" key="1">
    <citation type="submission" date="2024-06" db="EMBL/GenBank/DDBJ databases">
        <title>A chromosome level genome sequence of Diviner's sage (Salvia divinorum).</title>
        <authorList>
            <person name="Ford S.A."/>
            <person name="Ro D.-K."/>
            <person name="Ness R.W."/>
            <person name="Phillips M.A."/>
        </authorList>
    </citation>
    <scope>NUCLEOTIDE SEQUENCE [LARGE SCALE GENOMIC DNA]</scope>
    <source>
        <strain evidence="2">SAF-2024a</strain>
        <tissue evidence="2">Leaf</tissue>
    </source>
</reference>
<protein>
    <submittedName>
        <fullName evidence="2">Uncharacterized protein</fullName>
    </submittedName>
</protein>
<gene>
    <name evidence="2" type="ORF">AAHA92_21867</name>
</gene>
<keyword evidence="3" id="KW-1185">Reference proteome</keyword>
<name>A0ABD1GM52_SALDI</name>
<dbReference type="AlphaFoldDB" id="A0ABD1GM52"/>